<dbReference type="Proteomes" id="UP000887565">
    <property type="component" value="Unplaced"/>
</dbReference>
<proteinExistence type="predicted"/>
<sequence length="171" mass="19683">MEINFDQWSRRNNAHYIFDIFNTTNTTIDERALETVNRLSPYMQNYFVLDAETLSTIVKSLLSNTFSAIKAKAVDAHSSLIYVNMPEFRCPIPCQYDNQLWQYLFVASLLINVALILLIVPFVFKTERRDKQLYAKQMNLNSASSSSTNGGNLKKMLKKSPKNNRTNDPSK</sequence>
<evidence type="ECO:0000313" key="4">
    <source>
        <dbReference type="WBParaSite" id="nRc.2.0.1.t28856-RA"/>
    </source>
</evidence>
<protein>
    <submittedName>
        <fullName evidence="4">Uncharacterized protein</fullName>
    </submittedName>
</protein>
<reference evidence="4" key="1">
    <citation type="submission" date="2022-11" db="UniProtKB">
        <authorList>
            <consortium name="WormBaseParasite"/>
        </authorList>
    </citation>
    <scope>IDENTIFICATION</scope>
</reference>
<keyword evidence="2" id="KW-1133">Transmembrane helix</keyword>
<organism evidence="3 4">
    <name type="scientific">Romanomermis culicivorax</name>
    <name type="common">Nematode worm</name>
    <dbReference type="NCBI Taxonomy" id="13658"/>
    <lineage>
        <taxon>Eukaryota</taxon>
        <taxon>Metazoa</taxon>
        <taxon>Ecdysozoa</taxon>
        <taxon>Nematoda</taxon>
        <taxon>Enoplea</taxon>
        <taxon>Dorylaimia</taxon>
        <taxon>Mermithida</taxon>
        <taxon>Mermithoidea</taxon>
        <taxon>Mermithidae</taxon>
        <taxon>Romanomermis</taxon>
    </lineage>
</organism>
<feature type="compositionally biased region" description="Low complexity" evidence="1">
    <location>
        <begin position="142"/>
        <end position="153"/>
    </location>
</feature>
<dbReference type="WBParaSite" id="nRc.2.0.1.t28856-RA">
    <property type="protein sequence ID" value="nRc.2.0.1.t28856-RA"/>
    <property type="gene ID" value="nRc.2.0.1.g28856"/>
</dbReference>
<keyword evidence="3" id="KW-1185">Reference proteome</keyword>
<feature type="transmembrane region" description="Helical" evidence="2">
    <location>
        <begin position="100"/>
        <end position="124"/>
    </location>
</feature>
<evidence type="ECO:0000313" key="3">
    <source>
        <dbReference type="Proteomes" id="UP000887565"/>
    </source>
</evidence>
<evidence type="ECO:0000256" key="1">
    <source>
        <dbReference type="SAM" id="MobiDB-lite"/>
    </source>
</evidence>
<evidence type="ECO:0000256" key="2">
    <source>
        <dbReference type="SAM" id="Phobius"/>
    </source>
</evidence>
<accession>A0A915JRK7</accession>
<name>A0A915JRK7_ROMCU</name>
<dbReference type="AlphaFoldDB" id="A0A915JRK7"/>
<feature type="region of interest" description="Disordered" evidence="1">
    <location>
        <begin position="142"/>
        <end position="171"/>
    </location>
</feature>
<keyword evidence="2" id="KW-0472">Membrane</keyword>
<keyword evidence="2" id="KW-0812">Transmembrane</keyword>